<dbReference type="RefSeq" id="WP_066239958.1">
    <property type="nucleotide sequence ID" value="NZ_LSGP01000013.1"/>
</dbReference>
<dbReference type="FunFam" id="3.40.1030.10:FF:000003">
    <property type="entry name" value="Pyrimidine-nucleoside phosphorylase"/>
    <property type="match status" value="1"/>
</dbReference>
<accession>A0A154BVI3</accession>
<keyword evidence="7" id="KW-0328">Glycosyltransferase</keyword>
<evidence type="ECO:0000256" key="1">
    <source>
        <dbReference type="ARBA" id="ARBA00001066"/>
    </source>
</evidence>
<dbReference type="InterPro" id="IPR036320">
    <property type="entry name" value="Glycosyl_Trfase_fam3_N_dom_sf"/>
</dbReference>
<dbReference type="PIRSF" id="PIRSF000478">
    <property type="entry name" value="TP_PyNP"/>
    <property type="match status" value="1"/>
</dbReference>
<dbReference type="InterPro" id="IPR035902">
    <property type="entry name" value="Nuc_phospho_transferase"/>
</dbReference>
<dbReference type="InterPro" id="IPR018090">
    <property type="entry name" value="Pyrmidine_PPas_bac/euk"/>
</dbReference>
<comment type="subunit">
    <text evidence="4">Homodimer.</text>
</comment>
<dbReference type="SMART" id="SM00941">
    <property type="entry name" value="PYNP_C"/>
    <property type="match status" value="1"/>
</dbReference>
<evidence type="ECO:0000259" key="11">
    <source>
        <dbReference type="SMART" id="SM00941"/>
    </source>
</evidence>
<comment type="catalytic activity">
    <reaction evidence="9">
        <text>uridine + phosphate = alpha-D-ribose 1-phosphate + uracil</text>
        <dbReference type="Rhea" id="RHEA:24388"/>
        <dbReference type="ChEBI" id="CHEBI:16704"/>
        <dbReference type="ChEBI" id="CHEBI:17568"/>
        <dbReference type="ChEBI" id="CHEBI:43474"/>
        <dbReference type="ChEBI" id="CHEBI:57720"/>
        <dbReference type="EC" id="2.4.2.2"/>
    </reaction>
</comment>
<dbReference type="NCBIfam" id="NF004747">
    <property type="entry name" value="PRK06078.1"/>
    <property type="match status" value="1"/>
</dbReference>
<evidence type="ECO:0000256" key="6">
    <source>
        <dbReference type="ARBA" id="ARBA00014680"/>
    </source>
</evidence>
<evidence type="ECO:0000256" key="2">
    <source>
        <dbReference type="ARBA" id="ARBA00003877"/>
    </source>
</evidence>
<dbReference type="EC" id="2.4.2.2" evidence="5"/>
<comment type="similarity">
    <text evidence="3">Belongs to the thymidine/pyrimidine-nucleoside phosphorylase family.</text>
</comment>
<dbReference type="Gene3D" id="3.90.1170.30">
    <property type="entry name" value="Pyrimidine nucleoside phosphorylase-like, C-terminal domain"/>
    <property type="match status" value="1"/>
</dbReference>
<comment type="catalytic activity">
    <reaction evidence="1">
        <text>2'-deoxyuridine + phosphate = 2-deoxy-alpha-D-ribose 1-phosphate + uracil</text>
        <dbReference type="Rhea" id="RHEA:22824"/>
        <dbReference type="ChEBI" id="CHEBI:16450"/>
        <dbReference type="ChEBI" id="CHEBI:17568"/>
        <dbReference type="ChEBI" id="CHEBI:43474"/>
        <dbReference type="ChEBI" id="CHEBI:57259"/>
        <dbReference type="EC" id="2.4.2.2"/>
    </reaction>
</comment>
<dbReference type="PROSITE" id="PS00647">
    <property type="entry name" value="THYMID_PHOSPHORYLASE"/>
    <property type="match status" value="1"/>
</dbReference>
<dbReference type="GO" id="GO:0006206">
    <property type="term" value="P:pyrimidine nucleobase metabolic process"/>
    <property type="evidence" value="ECO:0007669"/>
    <property type="project" value="InterPro"/>
</dbReference>
<dbReference type="PANTHER" id="PTHR10515:SF0">
    <property type="entry name" value="THYMIDINE PHOSPHORYLASE"/>
    <property type="match status" value="1"/>
</dbReference>
<evidence type="ECO:0000256" key="8">
    <source>
        <dbReference type="ARBA" id="ARBA00022679"/>
    </source>
</evidence>
<evidence type="ECO:0000313" key="13">
    <source>
        <dbReference type="Proteomes" id="UP000076268"/>
    </source>
</evidence>
<dbReference type="Proteomes" id="UP000076268">
    <property type="component" value="Unassembled WGS sequence"/>
</dbReference>
<feature type="domain" description="Pyrimidine nucleoside phosphorylase C-terminal" evidence="11">
    <location>
        <begin position="346"/>
        <end position="420"/>
    </location>
</feature>
<dbReference type="InterPro" id="IPR013102">
    <property type="entry name" value="PYNP_C"/>
</dbReference>
<evidence type="ECO:0000256" key="5">
    <source>
        <dbReference type="ARBA" id="ARBA00011889"/>
    </source>
</evidence>
<name>A0A154BVI3_ANASB</name>
<dbReference type="STRING" id="1794912.AXX12_05160"/>
<dbReference type="GO" id="GO:0005829">
    <property type="term" value="C:cytosol"/>
    <property type="evidence" value="ECO:0007669"/>
    <property type="project" value="TreeGrafter"/>
</dbReference>
<dbReference type="GO" id="GO:0006213">
    <property type="term" value="P:pyrimidine nucleoside metabolic process"/>
    <property type="evidence" value="ECO:0007669"/>
    <property type="project" value="InterPro"/>
</dbReference>
<reference evidence="12 13" key="1">
    <citation type="submission" date="2016-02" db="EMBL/GenBank/DDBJ databases">
        <title>Anaerosporomusa subterraneum gen. nov., sp. nov., a spore-forming obligate anaerobe isolated from saprolite.</title>
        <authorList>
            <person name="Choi J.K."/>
            <person name="Shah M."/>
            <person name="Yee N."/>
        </authorList>
    </citation>
    <scope>NUCLEOTIDE SEQUENCE [LARGE SCALE GENOMIC DNA]</scope>
    <source>
        <strain evidence="12 13">RU4</strain>
    </source>
</reference>
<protein>
    <recommendedName>
        <fullName evidence="6">Pyrimidine-nucleoside phosphorylase</fullName>
        <ecNumber evidence="5">2.4.2.2</ecNumber>
    </recommendedName>
</protein>
<dbReference type="InterPro" id="IPR036566">
    <property type="entry name" value="PYNP-like_C_sf"/>
</dbReference>
<organism evidence="12 13">
    <name type="scientific">Anaerosporomusa subterranea</name>
    <dbReference type="NCBI Taxonomy" id="1794912"/>
    <lineage>
        <taxon>Bacteria</taxon>
        <taxon>Bacillati</taxon>
        <taxon>Bacillota</taxon>
        <taxon>Negativicutes</taxon>
        <taxon>Acetonemataceae</taxon>
        <taxon>Anaerosporomusa</taxon>
    </lineage>
</organism>
<dbReference type="Gene3D" id="1.20.970.10">
    <property type="entry name" value="Transferase, Pyrimidine Nucleoside Phosphorylase, Chain C"/>
    <property type="match status" value="1"/>
</dbReference>
<keyword evidence="8" id="KW-0808">Transferase</keyword>
<dbReference type="OrthoDB" id="9763887at2"/>
<gene>
    <name evidence="12" type="primary">deoA</name>
    <name evidence="12" type="ORF">AXX12_05160</name>
</gene>
<dbReference type="SUPFAM" id="SSF52418">
    <property type="entry name" value="Nucleoside phosphorylase/phosphoribosyltransferase catalytic domain"/>
    <property type="match status" value="1"/>
</dbReference>
<dbReference type="Pfam" id="PF07831">
    <property type="entry name" value="PYNP_C"/>
    <property type="match status" value="1"/>
</dbReference>
<dbReference type="InterPro" id="IPR000312">
    <property type="entry name" value="Glycosyl_Trfase_fam3"/>
</dbReference>
<comment type="function">
    <text evidence="2">Catalyzes phosphorolysis of the pyrimidine nucleosides uridine, thymidine and 2'-deoxyuridine with the formation of the corresponding pyrimidine base and ribose-1-phosphate.</text>
</comment>
<evidence type="ECO:0000313" key="12">
    <source>
        <dbReference type="EMBL" id="KYZ77498.1"/>
    </source>
</evidence>
<evidence type="ECO:0000256" key="4">
    <source>
        <dbReference type="ARBA" id="ARBA00011738"/>
    </source>
</evidence>
<dbReference type="InterPro" id="IPR017459">
    <property type="entry name" value="Glycosyl_Trfase_fam3_N_dom"/>
</dbReference>
<dbReference type="PANTHER" id="PTHR10515">
    <property type="entry name" value="THYMIDINE PHOSPHORYLASE"/>
    <property type="match status" value="1"/>
</dbReference>
<keyword evidence="13" id="KW-1185">Reference proteome</keyword>
<dbReference type="Pfam" id="PF00591">
    <property type="entry name" value="Glycos_transf_3"/>
    <property type="match status" value="1"/>
</dbReference>
<dbReference type="NCBIfam" id="NF004490">
    <property type="entry name" value="PRK05820.1"/>
    <property type="match status" value="1"/>
</dbReference>
<dbReference type="Pfam" id="PF02885">
    <property type="entry name" value="Glycos_trans_3N"/>
    <property type="match status" value="1"/>
</dbReference>
<dbReference type="Gene3D" id="3.40.1030.10">
    <property type="entry name" value="Nucleoside phosphorylase/phosphoribosyltransferase catalytic domain"/>
    <property type="match status" value="1"/>
</dbReference>
<dbReference type="NCBIfam" id="TIGR02644">
    <property type="entry name" value="Y_phosphoryl"/>
    <property type="match status" value="1"/>
</dbReference>
<sequence length="442" mass="46639">MRMVDIIHKKRNGQTLSTAEWDYVIQAYTADQLPDYQMAALLMAIYFQEINGSETADLTLAMAKSGRMLDLSQIEGIKVDKHSTGGVADTTTLILAPLVAAAGVPVAKMSGRGLGFTGGTIDKLESIPGFRTGLTEAEFIHTVKAHGIAVMGQTADIAPADGKIYALRDVTATIESIPLIASSIMSKKIAAGADRILLDVKVGSGAFMQNLDDAIRLAKEMVRIGRLVGRQTKAVITSMDQPLGMAVGNSLEVIEAIEVLRGGHTGSALYHVCLTLGSHLLTMANVATDEVTARQRLAESLADGSALRKFEEFVIAQGGNGEVVRDFSLLPQPRARVTVQATKAGVIQAISTADIGLCATLLGAGREHKGQQIDLAAGLMMACRIGDKVEVGQPLAELFAANSDNFAEVSSRLLGAISIGPKPVQTGPLVYGLVDENGYQAK</sequence>
<comment type="caution">
    <text evidence="12">The sequence shown here is derived from an EMBL/GenBank/DDBJ whole genome shotgun (WGS) entry which is preliminary data.</text>
</comment>
<comment type="catalytic activity">
    <reaction evidence="10">
        <text>thymidine + phosphate = 2-deoxy-alpha-D-ribose 1-phosphate + thymine</text>
        <dbReference type="Rhea" id="RHEA:16037"/>
        <dbReference type="ChEBI" id="CHEBI:17748"/>
        <dbReference type="ChEBI" id="CHEBI:17821"/>
        <dbReference type="ChEBI" id="CHEBI:43474"/>
        <dbReference type="ChEBI" id="CHEBI:57259"/>
        <dbReference type="EC" id="2.4.2.2"/>
    </reaction>
</comment>
<dbReference type="AlphaFoldDB" id="A0A154BVI3"/>
<dbReference type="InterPro" id="IPR017872">
    <property type="entry name" value="Pyrmidine_PPase_CS"/>
</dbReference>
<dbReference type="InterPro" id="IPR000053">
    <property type="entry name" value="Thymidine/pyrmidine_PPase"/>
</dbReference>
<proteinExistence type="inferred from homology"/>
<dbReference type="GO" id="GO:0009032">
    <property type="term" value="F:thymidine phosphorylase activity"/>
    <property type="evidence" value="ECO:0007669"/>
    <property type="project" value="TreeGrafter"/>
</dbReference>
<dbReference type="EMBL" id="LSGP01000013">
    <property type="protein sequence ID" value="KYZ77498.1"/>
    <property type="molecule type" value="Genomic_DNA"/>
</dbReference>
<evidence type="ECO:0000256" key="10">
    <source>
        <dbReference type="ARBA" id="ARBA00048525"/>
    </source>
</evidence>
<dbReference type="SUPFAM" id="SSF47648">
    <property type="entry name" value="Nucleoside phosphorylase/phosphoribosyltransferase N-terminal domain"/>
    <property type="match status" value="1"/>
</dbReference>
<evidence type="ECO:0000256" key="7">
    <source>
        <dbReference type="ARBA" id="ARBA00022676"/>
    </source>
</evidence>
<dbReference type="SUPFAM" id="SSF54680">
    <property type="entry name" value="Pyrimidine nucleoside phosphorylase C-terminal domain"/>
    <property type="match status" value="1"/>
</dbReference>
<evidence type="ECO:0000256" key="3">
    <source>
        <dbReference type="ARBA" id="ARBA00006915"/>
    </source>
</evidence>
<evidence type="ECO:0000256" key="9">
    <source>
        <dbReference type="ARBA" id="ARBA00048453"/>
    </source>
</evidence>
<dbReference type="GO" id="GO:0004645">
    <property type="term" value="F:1,4-alpha-oligoglucan phosphorylase activity"/>
    <property type="evidence" value="ECO:0007669"/>
    <property type="project" value="InterPro"/>
</dbReference>